<evidence type="ECO:0000256" key="3">
    <source>
        <dbReference type="ARBA" id="ARBA00023163"/>
    </source>
</evidence>
<feature type="domain" description="HTH lacI-type" evidence="4">
    <location>
        <begin position="7"/>
        <end position="61"/>
    </location>
</feature>
<dbReference type="SUPFAM" id="SSF47413">
    <property type="entry name" value="lambda repressor-like DNA-binding domains"/>
    <property type="match status" value="1"/>
</dbReference>
<dbReference type="Pfam" id="PF00356">
    <property type="entry name" value="LacI"/>
    <property type="match status" value="1"/>
</dbReference>
<evidence type="ECO:0000313" key="6">
    <source>
        <dbReference type="Proteomes" id="UP000886842"/>
    </source>
</evidence>
<dbReference type="Pfam" id="PF13377">
    <property type="entry name" value="Peripla_BP_3"/>
    <property type="match status" value="1"/>
</dbReference>
<comment type="caution">
    <text evidence="5">The sequence shown here is derived from an EMBL/GenBank/DDBJ whole genome shotgun (WGS) entry which is preliminary data.</text>
</comment>
<accession>A0A9D1H0D3</accession>
<dbReference type="Gene3D" id="3.40.50.2300">
    <property type="match status" value="2"/>
</dbReference>
<dbReference type="InterPro" id="IPR028082">
    <property type="entry name" value="Peripla_BP_I"/>
</dbReference>
<dbReference type="PANTHER" id="PTHR30146">
    <property type="entry name" value="LACI-RELATED TRANSCRIPTIONAL REPRESSOR"/>
    <property type="match status" value="1"/>
</dbReference>
<evidence type="ECO:0000256" key="1">
    <source>
        <dbReference type="ARBA" id="ARBA00023015"/>
    </source>
</evidence>
<dbReference type="InterPro" id="IPR046335">
    <property type="entry name" value="LacI/GalR-like_sensor"/>
</dbReference>
<dbReference type="AlphaFoldDB" id="A0A9D1H0D3"/>
<dbReference type="Gene3D" id="1.10.260.40">
    <property type="entry name" value="lambda repressor-like DNA-binding domains"/>
    <property type="match status" value="1"/>
</dbReference>
<keyword evidence="2 5" id="KW-0238">DNA-binding</keyword>
<organism evidence="5 6">
    <name type="scientific">Candidatus Avipropionibacterium avicola</name>
    <dbReference type="NCBI Taxonomy" id="2840701"/>
    <lineage>
        <taxon>Bacteria</taxon>
        <taxon>Bacillati</taxon>
        <taxon>Actinomycetota</taxon>
        <taxon>Actinomycetes</taxon>
        <taxon>Propionibacteriales</taxon>
        <taxon>Propionibacteriaceae</taxon>
        <taxon>Propionibacteriaceae incertae sedis</taxon>
        <taxon>Candidatus Avipropionibacterium</taxon>
    </lineage>
</organism>
<proteinExistence type="predicted"/>
<dbReference type="GO" id="GO:0003700">
    <property type="term" value="F:DNA-binding transcription factor activity"/>
    <property type="evidence" value="ECO:0007669"/>
    <property type="project" value="TreeGrafter"/>
</dbReference>
<dbReference type="InterPro" id="IPR010982">
    <property type="entry name" value="Lambda_DNA-bd_dom_sf"/>
</dbReference>
<dbReference type="SUPFAM" id="SSF53822">
    <property type="entry name" value="Periplasmic binding protein-like I"/>
    <property type="match status" value="1"/>
</dbReference>
<keyword evidence="1" id="KW-0805">Transcription regulation</keyword>
<keyword evidence="3" id="KW-0804">Transcription</keyword>
<dbReference type="GO" id="GO:0000976">
    <property type="term" value="F:transcription cis-regulatory region binding"/>
    <property type="evidence" value="ECO:0007669"/>
    <property type="project" value="TreeGrafter"/>
</dbReference>
<dbReference type="CDD" id="cd06267">
    <property type="entry name" value="PBP1_LacI_sugar_binding-like"/>
    <property type="match status" value="1"/>
</dbReference>
<sequence length="339" mass="36024">MGIMRKATAYDVAERAGLSVGTVSRFLTGRGYVSEQAQARITAAIDELGFVRNSAASSLRTRKSGLIGFVLSDLRNPFTAQVATAIQEAARADGLAVFLSNTMGDPARGVEALEQLRSHGVDGVIVTPPGDKEFVAALADLRQSGVPVVSLGLRTRPLRFDLVTVDTEAGARDCVEHLISLGHRTIAHLGNDRRSGRFRGYRAALESAGLPVDKALVQTGVDDQQSAWQAAETLLIADPRPTAIFCYNDTTAFAAMQKANQMGLSVPGDLSVAGFDDVDHAEHWVPPLTTVAQPTEELGRLAVSEVVRQIKDGIAPPAVHTLTAELVVRSSTAPPQHTS</sequence>
<dbReference type="SMART" id="SM00354">
    <property type="entry name" value="HTH_LACI"/>
    <property type="match status" value="1"/>
</dbReference>
<dbReference type="InterPro" id="IPR000843">
    <property type="entry name" value="HTH_LacI"/>
</dbReference>
<dbReference type="EMBL" id="DVLP01000352">
    <property type="protein sequence ID" value="HIT76288.1"/>
    <property type="molecule type" value="Genomic_DNA"/>
</dbReference>
<evidence type="ECO:0000259" key="4">
    <source>
        <dbReference type="PROSITE" id="PS50932"/>
    </source>
</evidence>
<reference evidence="5" key="2">
    <citation type="journal article" date="2021" name="PeerJ">
        <title>Extensive microbial diversity within the chicken gut microbiome revealed by metagenomics and culture.</title>
        <authorList>
            <person name="Gilroy R."/>
            <person name="Ravi A."/>
            <person name="Getino M."/>
            <person name="Pursley I."/>
            <person name="Horton D.L."/>
            <person name="Alikhan N.F."/>
            <person name="Baker D."/>
            <person name="Gharbi K."/>
            <person name="Hall N."/>
            <person name="Watson M."/>
            <person name="Adriaenssens E.M."/>
            <person name="Foster-Nyarko E."/>
            <person name="Jarju S."/>
            <person name="Secka A."/>
            <person name="Antonio M."/>
            <person name="Oren A."/>
            <person name="Chaudhuri R.R."/>
            <person name="La Ragione R."/>
            <person name="Hildebrand F."/>
            <person name="Pallen M.J."/>
        </authorList>
    </citation>
    <scope>NUCLEOTIDE SEQUENCE</scope>
    <source>
        <strain evidence="5">ChiGjej1B1-24693</strain>
    </source>
</reference>
<dbReference type="PROSITE" id="PS50932">
    <property type="entry name" value="HTH_LACI_2"/>
    <property type="match status" value="1"/>
</dbReference>
<protein>
    <submittedName>
        <fullName evidence="5">LacI family DNA-binding transcriptional regulator</fullName>
    </submittedName>
</protein>
<dbReference type="CDD" id="cd01392">
    <property type="entry name" value="HTH_LacI"/>
    <property type="match status" value="1"/>
</dbReference>
<gene>
    <name evidence="5" type="ORF">IAA98_11945</name>
</gene>
<evidence type="ECO:0000313" key="5">
    <source>
        <dbReference type="EMBL" id="HIT76288.1"/>
    </source>
</evidence>
<evidence type="ECO:0000256" key="2">
    <source>
        <dbReference type="ARBA" id="ARBA00023125"/>
    </source>
</evidence>
<dbReference type="Proteomes" id="UP000886842">
    <property type="component" value="Unassembled WGS sequence"/>
</dbReference>
<reference evidence="5" key="1">
    <citation type="submission" date="2020-10" db="EMBL/GenBank/DDBJ databases">
        <authorList>
            <person name="Gilroy R."/>
        </authorList>
    </citation>
    <scope>NUCLEOTIDE SEQUENCE</scope>
    <source>
        <strain evidence="5">ChiGjej1B1-24693</strain>
    </source>
</reference>
<name>A0A9D1H0D3_9ACTN</name>
<dbReference type="PANTHER" id="PTHR30146:SF153">
    <property type="entry name" value="LACTOSE OPERON REPRESSOR"/>
    <property type="match status" value="1"/>
</dbReference>